<evidence type="ECO:0000313" key="3">
    <source>
        <dbReference type="RefSeq" id="XP_007452167.1"/>
    </source>
</evidence>
<dbReference type="KEGG" id="lve:103079100"/>
<accession>A0A340WWZ6</accession>
<dbReference type="PANTHER" id="PTHR12722:SF1">
    <property type="entry name" value="PROTEIN FAM50B"/>
    <property type="match status" value="1"/>
</dbReference>
<feature type="compositionally biased region" description="Basic and acidic residues" evidence="1">
    <location>
        <begin position="225"/>
        <end position="240"/>
    </location>
</feature>
<evidence type="ECO:0000313" key="2">
    <source>
        <dbReference type="Proteomes" id="UP000265300"/>
    </source>
</evidence>
<dbReference type="GO" id="GO:0006325">
    <property type="term" value="P:chromatin organization"/>
    <property type="evidence" value="ECO:0007669"/>
    <property type="project" value="TreeGrafter"/>
</dbReference>
<feature type="compositionally biased region" description="Pro residues" evidence="1">
    <location>
        <begin position="385"/>
        <end position="394"/>
    </location>
</feature>
<feature type="compositionally biased region" description="Acidic residues" evidence="1">
    <location>
        <begin position="254"/>
        <end position="264"/>
    </location>
</feature>
<name>A0A340WWZ6_LIPVE</name>
<dbReference type="RefSeq" id="XP_007452167.1">
    <property type="nucleotide sequence ID" value="XM_007452105.1"/>
</dbReference>
<keyword evidence="2" id="KW-1185">Reference proteome</keyword>
<evidence type="ECO:0000256" key="1">
    <source>
        <dbReference type="SAM" id="MobiDB-lite"/>
    </source>
</evidence>
<gene>
    <name evidence="3" type="primary">LOC103079100</name>
</gene>
<feature type="region of interest" description="Disordered" evidence="1">
    <location>
        <begin position="355"/>
        <end position="398"/>
    </location>
</feature>
<dbReference type="GO" id="GO:0005634">
    <property type="term" value="C:nucleus"/>
    <property type="evidence" value="ECO:0007669"/>
    <property type="project" value="InterPro"/>
</dbReference>
<feature type="compositionally biased region" description="Gly residues" evidence="1">
    <location>
        <begin position="365"/>
        <end position="375"/>
    </location>
</feature>
<dbReference type="InParanoid" id="A0A340WWZ6"/>
<dbReference type="InterPro" id="IPR007005">
    <property type="entry name" value="XAP5"/>
</dbReference>
<sequence>MVLLKAISLGELVYLGGGVDLFRADGQALDASSPVLLDELSFGYQYKAQDCVPRWVWSVEWILNVFQATELIQELCTEIEGANMNEHALTCTHRIHTPFRRLKVSGTWFRSLLCSKDIESTRWLRAPRPGSRARGVRGPGEPAGGTARYKGTICAGRPALHPLNQREKQKEHMGVLKQRIAEETISKRKVGWKFAPTCDAVEAELKRSTAGQHDVKARLEALARQREMQRAQRERRERQRQQRRRICGLSFSPDDGDEDPEGGDPEGKDAAVDTSFLPDREREEVEATSSSWAGCGHRRAARIHRGGAVRQVLREALMARRPAFRELRAAGAERLLVAPARGKSGRRFTFDVHHDVRLRSDAPPGEGGVARGQGGAAQPSREEPAPLPRPPPGALRPREALGRLQGPVAPSPRPRQRAPVALASALEFSQVRPRLGAVRMWSFCGWRSSRSLGGFRSASKVAWLCWAGWKPRRARGGRQ</sequence>
<dbReference type="GeneID" id="103079100"/>
<dbReference type="AlphaFoldDB" id="A0A340WWZ6"/>
<feature type="region of interest" description="Disordered" evidence="1">
    <location>
        <begin position="225"/>
        <end position="293"/>
    </location>
</feature>
<protein>
    <submittedName>
        <fullName evidence="3">Uncharacterized protein LOC103079100</fullName>
    </submittedName>
</protein>
<reference evidence="3" key="1">
    <citation type="submission" date="2025-08" db="UniProtKB">
        <authorList>
            <consortium name="RefSeq"/>
        </authorList>
    </citation>
    <scope>IDENTIFICATION</scope>
</reference>
<feature type="region of interest" description="Disordered" evidence="1">
    <location>
        <begin position="128"/>
        <end position="150"/>
    </location>
</feature>
<dbReference type="PANTHER" id="PTHR12722">
    <property type="entry name" value="XAP-5 PROTEIN-RELATED"/>
    <property type="match status" value="1"/>
</dbReference>
<organism evidence="2 3">
    <name type="scientific">Lipotes vexillifer</name>
    <name type="common">Yangtze river dolphin</name>
    <dbReference type="NCBI Taxonomy" id="118797"/>
    <lineage>
        <taxon>Eukaryota</taxon>
        <taxon>Metazoa</taxon>
        <taxon>Chordata</taxon>
        <taxon>Craniata</taxon>
        <taxon>Vertebrata</taxon>
        <taxon>Euteleostomi</taxon>
        <taxon>Mammalia</taxon>
        <taxon>Eutheria</taxon>
        <taxon>Laurasiatheria</taxon>
        <taxon>Artiodactyla</taxon>
        <taxon>Whippomorpha</taxon>
        <taxon>Cetacea</taxon>
        <taxon>Odontoceti</taxon>
        <taxon>Lipotidae</taxon>
        <taxon>Lipotes</taxon>
    </lineage>
</organism>
<proteinExistence type="predicted"/>
<dbReference type="Proteomes" id="UP000265300">
    <property type="component" value="Unplaced"/>
</dbReference>
<dbReference type="STRING" id="118797.A0A340WWZ6"/>
<dbReference type="OrthoDB" id="1562195at2759"/>